<comment type="caution">
    <text evidence="2">The sequence shown here is derived from an EMBL/GenBank/DDBJ whole genome shotgun (WGS) entry which is preliminary data.</text>
</comment>
<keyword evidence="3" id="KW-1185">Reference proteome</keyword>
<protein>
    <submittedName>
        <fullName evidence="2">Uncharacterized protein</fullName>
    </submittedName>
</protein>
<proteinExistence type="predicted"/>
<reference evidence="2 3" key="1">
    <citation type="submission" date="2019-03" db="EMBL/GenBank/DDBJ databases">
        <title>First draft genome of Liparis tanakae, snailfish: a comprehensive survey of snailfish specific genes.</title>
        <authorList>
            <person name="Kim W."/>
            <person name="Song I."/>
            <person name="Jeong J.-H."/>
            <person name="Kim D."/>
            <person name="Kim S."/>
            <person name="Ryu S."/>
            <person name="Song J.Y."/>
            <person name="Lee S.K."/>
        </authorList>
    </citation>
    <scope>NUCLEOTIDE SEQUENCE [LARGE SCALE GENOMIC DNA]</scope>
    <source>
        <tissue evidence="2">Muscle</tissue>
    </source>
</reference>
<dbReference type="AlphaFoldDB" id="A0A4Z2FIS0"/>
<dbReference type="EMBL" id="SRLO01001169">
    <property type="protein sequence ID" value="TNN40674.1"/>
    <property type="molecule type" value="Genomic_DNA"/>
</dbReference>
<dbReference type="Proteomes" id="UP000314294">
    <property type="component" value="Unassembled WGS sequence"/>
</dbReference>
<organism evidence="2 3">
    <name type="scientific">Liparis tanakae</name>
    <name type="common">Tanaka's snailfish</name>
    <dbReference type="NCBI Taxonomy" id="230148"/>
    <lineage>
        <taxon>Eukaryota</taxon>
        <taxon>Metazoa</taxon>
        <taxon>Chordata</taxon>
        <taxon>Craniata</taxon>
        <taxon>Vertebrata</taxon>
        <taxon>Euteleostomi</taxon>
        <taxon>Actinopterygii</taxon>
        <taxon>Neopterygii</taxon>
        <taxon>Teleostei</taxon>
        <taxon>Neoteleostei</taxon>
        <taxon>Acanthomorphata</taxon>
        <taxon>Eupercaria</taxon>
        <taxon>Perciformes</taxon>
        <taxon>Cottioidei</taxon>
        <taxon>Cottales</taxon>
        <taxon>Liparidae</taxon>
        <taxon>Liparis</taxon>
    </lineage>
</organism>
<sequence>MNRLQFVQSQTVVVVEQVQGQFEVDSDSWSHSHAAFAGTPPPRRIAIPRRPVTSSPPPGATSCFLSHAPPRHCDGGHPTPFFCTSLQ</sequence>
<feature type="region of interest" description="Disordered" evidence="1">
    <location>
        <begin position="29"/>
        <end position="61"/>
    </location>
</feature>
<gene>
    <name evidence="2" type="ORF">EYF80_049168</name>
</gene>
<accession>A0A4Z2FIS0</accession>
<evidence type="ECO:0000313" key="2">
    <source>
        <dbReference type="EMBL" id="TNN40674.1"/>
    </source>
</evidence>
<name>A0A4Z2FIS0_9TELE</name>
<evidence type="ECO:0000256" key="1">
    <source>
        <dbReference type="SAM" id="MobiDB-lite"/>
    </source>
</evidence>
<evidence type="ECO:0000313" key="3">
    <source>
        <dbReference type="Proteomes" id="UP000314294"/>
    </source>
</evidence>